<dbReference type="KEGG" id="mcb:Mycch_0548"/>
<reference evidence="3 4" key="1">
    <citation type="submission" date="2012-06" db="EMBL/GenBank/DDBJ databases">
        <title>Complete sequence of chromosome of Mycobacterium chubuense NBB4.</title>
        <authorList>
            <consortium name="US DOE Joint Genome Institute"/>
            <person name="Lucas S."/>
            <person name="Han J."/>
            <person name="Lapidus A."/>
            <person name="Cheng J.-F."/>
            <person name="Goodwin L."/>
            <person name="Pitluck S."/>
            <person name="Peters L."/>
            <person name="Mikhailova N."/>
            <person name="Teshima H."/>
            <person name="Detter J.C."/>
            <person name="Han C."/>
            <person name="Tapia R."/>
            <person name="Land M."/>
            <person name="Hauser L."/>
            <person name="Kyrpides N."/>
            <person name="Ivanova N."/>
            <person name="Pagani I."/>
            <person name="Mattes T."/>
            <person name="Holmes A."/>
            <person name="Rutledge P."/>
            <person name="Paulsen I."/>
            <person name="Coleman N."/>
            <person name="Woyke T."/>
        </authorList>
    </citation>
    <scope>NUCLEOTIDE SEQUENCE [LARGE SCALE GENOMIC DNA]</scope>
    <source>
        <strain evidence="3 4">NBB4</strain>
    </source>
</reference>
<protein>
    <recommendedName>
        <fullName evidence="2">Activator of Hsp90 ATPase homologue 1/2-like C-terminal domain-containing protein</fullName>
    </recommendedName>
</protein>
<dbReference type="InterPro" id="IPR013538">
    <property type="entry name" value="ASHA1/2-like_C"/>
</dbReference>
<dbReference type="CDD" id="cd08899">
    <property type="entry name" value="SRPBCC_CalC_Aha1-like_6"/>
    <property type="match status" value="1"/>
</dbReference>
<evidence type="ECO:0000313" key="3">
    <source>
        <dbReference type="EMBL" id="AFM15366.1"/>
    </source>
</evidence>
<dbReference type="STRING" id="710421.Mycch_0548"/>
<organism evidence="3 4">
    <name type="scientific">Mycolicibacterium chubuense (strain NBB4)</name>
    <name type="common">Mycobacterium chubuense</name>
    <dbReference type="NCBI Taxonomy" id="710421"/>
    <lineage>
        <taxon>Bacteria</taxon>
        <taxon>Bacillati</taxon>
        <taxon>Actinomycetota</taxon>
        <taxon>Actinomycetes</taxon>
        <taxon>Mycobacteriales</taxon>
        <taxon>Mycobacteriaceae</taxon>
        <taxon>Mycolicibacterium</taxon>
    </lineage>
</organism>
<evidence type="ECO:0000313" key="4">
    <source>
        <dbReference type="Proteomes" id="UP000006057"/>
    </source>
</evidence>
<name>I4BDK9_MYCCN</name>
<dbReference type="EMBL" id="CP003053">
    <property type="protein sequence ID" value="AFM15366.1"/>
    <property type="molecule type" value="Genomic_DNA"/>
</dbReference>
<keyword evidence="4" id="KW-1185">Reference proteome</keyword>
<dbReference type="Proteomes" id="UP000006057">
    <property type="component" value="Chromosome"/>
</dbReference>
<dbReference type="InterPro" id="IPR023393">
    <property type="entry name" value="START-like_dom_sf"/>
</dbReference>
<evidence type="ECO:0000256" key="1">
    <source>
        <dbReference type="ARBA" id="ARBA00006817"/>
    </source>
</evidence>
<dbReference type="Pfam" id="PF08327">
    <property type="entry name" value="AHSA1"/>
    <property type="match status" value="1"/>
</dbReference>
<dbReference type="PATRIC" id="fig|710421.3.peg.541"/>
<gene>
    <name evidence="3" type="ordered locus">Mycch_0548</name>
</gene>
<dbReference type="AlphaFoldDB" id="I4BDK9"/>
<sequence length="166" mass="18447">MSLSSFDATLDHRDGAWVLTMTRTLPHRADVVWRWLTDPQRLARWSPVVPDAPLTSIGARQIRERPDGDPVDGEVLAVDAPHELVHRWGDDVLRWRLTDSDTGCTLTLEHRMADRGPAPMNAAGWHVCFDVLEPVLAGADVPRRVGPDALAVGWEALRDSYADALD</sequence>
<proteinExistence type="inferred from homology"/>
<dbReference type="Gene3D" id="3.30.530.20">
    <property type="match status" value="1"/>
</dbReference>
<accession>I4BDK9</accession>
<dbReference type="HOGENOM" id="CLU_108923_3_0_11"/>
<evidence type="ECO:0000259" key="2">
    <source>
        <dbReference type="Pfam" id="PF08327"/>
    </source>
</evidence>
<feature type="domain" description="Activator of Hsp90 ATPase homologue 1/2-like C-terminal" evidence="2">
    <location>
        <begin position="29"/>
        <end position="136"/>
    </location>
</feature>
<comment type="similarity">
    <text evidence="1">Belongs to the AHA1 family.</text>
</comment>
<dbReference type="SUPFAM" id="SSF55961">
    <property type="entry name" value="Bet v1-like"/>
    <property type="match status" value="1"/>
</dbReference>
<dbReference type="eggNOG" id="COG3832">
    <property type="taxonomic scope" value="Bacteria"/>
</dbReference>